<dbReference type="InParanoid" id="A0A7N2N0P9"/>
<protein>
    <submittedName>
        <fullName evidence="2">Uncharacterized protein</fullName>
    </submittedName>
</protein>
<reference evidence="2 3" key="1">
    <citation type="journal article" date="2016" name="G3 (Bethesda)">
        <title>First Draft Assembly and Annotation of the Genome of a California Endemic Oak Quercus lobata Nee (Fagaceae).</title>
        <authorList>
            <person name="Sork V.L."/>
            <person name="Fitz-Gibbon S.T."/>
            <person name="Puiu D."/>
            <person name="Crepeau M."/>
            <person name="Gugger P.F."/>
            <person name="Sherman R."/>
            <person name="Stevens K."/>
            <person name="Langley C.H."/>
            <person name="Pellegrini M."/>
            <person name="Salzberg S.L."/>
        </authorList>
    </citation>
    <scope>NUCLEOTIDE SEQUENCE [LARGE SCALE GENOMIC DNA]</scope>
    <source>
        <strain evidence="2 3">cv. SW786</strain>
    </source>
</reference>
<proteinExistence type="predicted"/>
<name>A0A7N2N0P9_QUELO</name>
<evidence type="ECO:0000313" key="2">
    <source>
        <dbReference type="EnsemblPlants" id="QL12p002487:mrna"/>
    </source>
</evidence>
<organism evidence="2 3">
    <name type="scientific">Quercus lobata</name>
    <name type="common">Valley oak</name>
    <dbReference type="NCBI Taxonomy" id="97700"/>
    <lineage>
        <taxon>Eukaryota</taxon>
        <taxon>Viridiplantae</taxon>
        <taxon>Streptophyta</taxon>
        <taxon>Embryophyta</taxon>
        <taxon>Tracheophyta</taxon>
        <taxon>Spermatophyta</taxon>
        <taxon>Magnoliopsida</taxon>
        <taxon>eudicotyledons</taxon>
        <taxon>Gunneridae</taxon>
        <taxon>Pentapetalae</taxon>
        <taxon>rosids</taxon>
        <taxon>fabids</taxon>
        <taxon>Fagales</taxon>
        <taxon>Fagaceae</taxon>
        <taxon>Quercus</taxon>
    </lineage>
</organism>
<accession>A0A7N2N0P9</accession>
<keyword evidence="1" id="KW-1133">Transmembrane helix</keyword>
<dbReference type="Gramene" id="QL12p002487:mrna">
    <property type="protein sequence ID" value="QL12p002487:mrna"/>
    <property type="gene ID" value="QL12p002487"/>
</dbReference>
<keyword evidence="1" id="KW-0472">Membrane</keyword>
<dbReference type="EnsemblPlants" id="QL12p002487:mrna">
    <property type="protein sequence ID" value="QL12p002487:mrna"/>
    <property type="gene ID" value="QL12p002487"/>
</dbReference>
<evidence type="ECO:0000313" key="3">
    <source>
        <dbReference type="Proteomes" id="UP000594261"/>
    </source>
</evidence>
<sequence>MTINLRRQLSFHRLPLSNSLLLFFPNGPNSDRLGFLLLSIKASRFDTWGAKDDEVLHESTGFSGDETTPFFEFLGAAWVNCMEFGVGLIGPPKRPRIRIKTRQRRQIPMPPLGFTAWVCDLFAVLVVQQLWVRVCDLFVI</sequence>
<dbReference type="AlphaFoldDB" id="A0A7N2N0P9"/>
<reference evidence="2" key="2">
    <citation type="submission" date="2021-01" db="UniProtKB">
        <authorList>
            <consortium name="EnsemblPlants"/>
        </authorList>
    </citation>
    <scope>IDENTIFICATION</scope>
</reference>
<keyword evidence="1" id="KW-0812">Transmembrane</keyword>
<evidence type="ECO:0000256" key="1">
    <source>
        <dbReference type="SAM" id="Phobius"/>
    </source>
</evidence>
<dbReference type="EMBL" id="LRBV02000012">
    <property type="status" value="NOT_ANNOTATED_CDS"/>
    <property type="molecule type" value="Genomic_DNA"/>
</dbReference>
<keyword evidence="3" id="KW-1185">Reference proteome</keyword>
<feature type="transmembrane region" description="Helical" evidence="1">
    <location>
        <begin position="111"/>
        <end position="131"/>
    </location>
</feature>
<dbReference type="Proteomes" id="UP000594261">
    <property type="component" value="Chromosome 12"/>
</dbReference>